<evidence type="ECO:0000313" key="10">
    <source>
        <dbReference type="EMBL" id="MDT0584312.1"/>
    </source>
</evidence>
<dbReference type="InterPro" id="IPR037278">
    <property type="entry name" value="ARFGAP/RecO"/>
</dbReference>
<dbReference type="Pfam" id="PF11967">
    <property type="entry name" value="RecO_N"/>
    <property type="match status" value="1"/>
</dbReference>
<dbReference type="AlphaFoldDB" id="A0AAW8R526"/>
<keyword evidence="4 8" id="KW-0227">DNA damage</keyword>
<dbReference type="InterPro" id="IPR003717">
    <property type="entry name" value="RecO"/>
</dbReference>
<evidence type="ECO:0000256" key="7">
    <source>
        <dbReference type="ARBA" id="ARBA00033409"/>
    </source>
</evidence>
<organism evidence="10 11">
    <name type="scientific">Brumicola blandensis</name>
    <dbReference type="NCBI Taxonomy" id="3075611"/>
    <lineage>
        <taxon>Bacteria</taxon>
        <taxon>Pseudomonadati</taxon>
        <taxon>Pseudomonadota</taxon>
        <taxon>Gammaproteobacteria</taxon>
        <taxon>Alteromonadales</taxon>
        <taxon>Alteromonadaceae</taxon>
        <taxon>Brumicola</taxon>
    </lineage>
</organism>
<evidence type="ECO:0000256" key="1">
    <source>
        <dbReference type="ARBA" id="ARBA00003065"/>
    </source>
</evidence>
<sequence length="240" mass="27311">MSKEIYDGYVLHRRPYRETSLIVDFFTLQNGRVSAVAKGARSSKSDKKSLLQPMQSLNFELSGRSQLRNLGRVESNARSSVLSQMSLFCVFYVNEVLNRALPEAEGFTRLFQQYELTLSNLEGLSNRAATLAELEPVLRNFEFVLLEELGYLPDFEYDHQNERPIVSDKSYTLLNEIGFCESDGQQTHAISGAAIIDLKQENWHRDSLKAAKLISRIALRPVLGDKPIKSRELFMPRSTT</sequence>
<evidence type="ECO:0000256" key="4">
    <source>
        <dbReference type="ARBA" id="ARBA00022763"/>
    </source>
</evidence>
<dbReference type="InterPro" id="IPR042242">
    <property type="entry name" value="RecO_C"/>
</dbReference>
<dbReference type="RefSeq" id="WP_311363084.1">
    <property type="nucleotide sequence ID" value="NZ_JAVRIE010000010.1"/>
</dbReference>
<dbReference type="SUPFAM" id="SSF57863">
    <property type="entry name" value="ArfGap/RecO-like zinc finger"/>
    <property type="match status" value="1"/>
</dbReference>
<dbReference type="GO" id="GO:0043590">
    <property type="term" value="C:bacterial nucleoid"/>
    <property type="evidence" value="ECO:0007669"/>
    <property type="project" value="TreeGrafter"/>
</dbReference>
<dbReference type="GO" id="GO:0006302">
    <property type="term" value="P:double-strand break repair"/>
    <property type="evidence" value="ECO:0007669"/>
    <property type="project" value="TreeGrafter"/>
</dbReference>
<dbReference type="Proteomes" id="UP001249020">
    <property type="component" value="Unassembled WGS sequence"/>
</dbReference>
<evidence type="ECO:0000256" key="5">
    <source>
        <dbReference type="ARBA" id="ARBA00023172"/>
    </source>
</evidence>
<evidence type="ECO:0000259" key="9">
    <source>
        <dbReference type="Pfam" id="PF11967"/>
    </source>
</evidence>
<evidence type="ECO:0000313" key="11">
    <source>
        <dbReference type="Proteomes" id="UP001249020"/>
    </source>
</evidence>
<dbReference type="Gene3D" id="1.20.1440.120">
    <property type="entry name" value="Recombination protein O, C-terminal domain"/>
    <property type="match status" value="1"/>
</dbReference>
<dbReference type="InterPro" id="IPR022572">
    <property type="entry name" value="DNA_rep/recomb_RecO_N"/>
</dbReference>
<evidence type="ECO:0000256" key="2">
    <source>
        <dbReference type="ARBA" id="ARBA00007452"/>
    </source>
</evidence>
<dbReference type="PANTHER" id="PTHR33991:SF1">
    <property type="entry name" value="DNA REPAIR PROTEIN RECO"/>
    <property type="match status" value="1"/>
</dbReference>
<gene>
    <name evidence="8 10" type="primary">recO</name>
    <name evidence="10" type="ORF">RM544_17315</name>
</gene>
<proteinExistence type="inferred from homology"/>
<dbReference type="HAMAP" id="MF_00201">
    <property type="entry name" value="RecO"/>
    <property type="match status" value="1"/>
</dbReference>
<reference evidence="10 11" key="1">
    <citation type="submission" date="2023-09" db="EMBL/GenBank/DDBJ databases">
        <authorList>
            <person name="Rey-Velasco X."/>
        </authorList>
    </citation>
    <scope>NUCLEOTIDE SEQUENCE [LARGE SCALE GENOMIC DNA]</scope>
    <source>
        <strain evidence="10 11">W409</strain>
    </source>
</reference>
<evidence type="ECO:0000256" key="3">
    <source>
        <dbReference type="ARBA" id="ARBA00021310"/>
    </source>
</evidence>
<comment type="similarity">
    <text evidence="2 8">Belongs to the RecO family.</text>
</comment>
<comment type="function">
    <text evidence="1 8">Involved in DNA repair and RecF pathway recombination.</text>
</comment>
<protein>
    <recommendedName>
        <fullName evidence="3 8">DNA repair protein RecO</fullName>
    </recommendedName>
    <alternativeName>
        <fullName evidence="7 8">Recombination protein O</fullName>
    </alternativeName>
</protein>
<feature type="domain" description="DNA replication/recombination mediator RecO N-terminal" evidence="9">
    <location>
        <begin position="1"/>
        <end position="74"/>
    </location>
</feature>
<dbReference type="Gene3D" id="2.40.50.140">
    <property type="entry name" value="Nucleic acid-binding proteins"/>
    <property type="match status" value="1"/>
</dbReference>
<dbReference type="NCBIfam" id="TIGR00613">
    <property type="entry name" value="reco"/>
    <property type="match status" value="1"/>
</dbReference>
<dbReference type="EMBL" id="JAVRIE010000010">
    <property type="protein sequence ID" value="MDT0584312.1"/>
    <property type="molecule type" value="Genomic_DNA"/>
</dbReference>
<evidence type="ECO:0000256" key="8">
    <source>
        <dbReference type="HAMAP-Rule" id="MF_00201"/>
    </source>
</evidence>
<comment type="caution">
    <text evidence="10">The sequence shown here is derived from an EMBL/GenBank/DDBJ whole genome shotgun (WGS) entry which is preliminary data.</text>
</comment>
<dbReference type="Pfam" id="PF02565">
    <property type="entry name" value="RecO_C"/>
    <property type="match status" value="1"/>
</dbReference>
<accession>A0AAW8R526</accession>
<keyword evidence="5 8" id="KW-0233">DNA recombination</keyword>
<dbReference type="GO" id="GO:0006310">
    <property type="term" value="P:DNA recombination"/>
    <property type="evidence" value="ECO:0007669"/>
    <property type="project" value="UniProtKB-UniRule"/>
</dbReference>
<dbReference type="InterPro" id="IPR012340">
    <property type="entry name" value="NA-bd_OB-fold"/>
</dbReference>
<evidence type="ECO:0000256" key="6">
    <source>
        <dbReference type="ARBA" id="ARBA00023204"/>
    </source>
</evidence>
<keyword evidence="6 8" id="KW-0234">DNA repair</keyword>
<dbReference type="SUPFAM" id="SSF50249">
    <property type="entry name" value="Nucleic acid-binding proteins"/>
    <property type="match status" value="1"/>
</dbReference>
<keyword evidence="11" id="KW-1185">Reference proteome</keyword>
<name>A0AAW8R526_9ALTE</name>
<dbReference type="PANTHER" id="PTHR33991">
    <property type="entry name" value="DNA REPAIR PROTEIN RECO"/>
    <property type="match status" value="1"/>
</dbReference>